<dbReference type="InterPro" id="IPR005135">
    <property type="entry name" value="Endo/exonuclease/phosphatase"/>
</dbReference>
<dbReference type="EMBL" id="JAHIBW010000021">
    <property type="protein sequence ID" value="KAG7300159.1"/>
    <property type="molecule type" value="Genomic_DNA"/>
</dbReference>
<dbReference type="Gene3D" id="3.60.10.10">
    <property type="entry name" value="Endonuclease/exonuclease/phosphatase"/>
    <property type="match status" value="1"/>
</dbReference>
<evidence type="ECO:0000259" key="1">
    <source>
        <dbReference type="PROSITE" id="PS50878"/>
    </source>
</evidence>
<dbReference type="InterPro" id="IPR043502">
    <property type="entry name" value="DNA/RNA_pol_sf"/>
</dbReference>
<dbReference type="Proteomes" id="UP000823941">
    <property type="component" value="Chromosome 21"/>
</dbReference>
<feature type="domain" description="Reverse transcriptase" evidence="1">
    <location>
        <begin position="490"/>
        <end position="741"/>
    </location>
</feature>
<dbReference type="SUPFAM" id="SSF56672">
    <property type="entry name" value="DNA/RNA polymerases"/>
    <property type="match status" value="1"/>
</dbReference>
<keyword evidence="3" id="KW-1185">Reference proteome</keyword>
<protein>
    <recommendedName>
        <fullName evidence="1">Reverse transcriptase domain-containing protein</fullName>
    </recommendedName>
</protein>
<name>A0ABQ7Q4U3_PLUXY</name>
<evidence type="ECO:0000313" key="3">
    <source>
        <dbReference type="Proteomes" id="UP000823941"/>
    </source>
</evidence>
<accession>A0ABQ7Q4U3</accession>
<evidence type="ECO:0000313" key="2">
    <source>
        <dbReference type="EMBL" id="KAG7300159.1"/>
    </source>
</evidence>
<organism evidence="2 3">
    <name type="scientific">Plutella xylostella</name>
    <name type="common">Diamondback moth</name>
    <name type="synonym">Plutella maculipennis</name>
    <dbReference type="NCBI Taxonomy" id="51655"/>
    <lineage>
        <taxon>Eukaryota</taxon>
        <taxon>Metazoa</taxon>
        <taxon>Ecdysozoa</taxon>
        <taxon>Arthropoda</taxon>
        <taxon>Hexapoda</taxon>
        <taxon>Insecta</taxon>
        <taxon>Pterygota</taxon>
        <taxon>Neoptera</taxon>
        <taxon>Endopterygota</taxon>
        <taxon>Lepidoptera</taxon>
        <taxon>Glossata</taxon>
        <taxon>Ditrysia</taxon>
        <taxon>Yponomeutoidea</taxon>
        <taxon>Plutellidae</taxon>
        <taxon>Plutella</taxon>
    </lineage>
</organism>
<dbReference type="Pfam" id="PF00078">
    <property type="entry name" value="RVT_1"/>
    <property type="match status" value="1"/>
</dbReference>
<dbReference type="Pfam" id="PF03372">
    <property type="entry name" value="Exo_endo_phos"/>
    <property type="match status" value="1"/>
</dbReference>
<dbReference type="CDD" id="cd01650">
    <property type="entry name" value="RT_nLTR_like"/>
    <property type="match status" value="1"/>
</dbReference>
<dbReference type="SUPFAM" id="SSF56219">
    <property type="entry name" value="DNase I-like"/>
    <property type="match status" value="1"/>
</dbReference>
<gene>
    <name evidence="2" type="ORF">JYU34_015708</name>
</gene>
<proteinExistence type="predicted"/>
<dbReference type="PANTHER" id="PTHR33332">
    <property type="entry name" value="REVERSE TRANSCRIPTASE DOMAIN-CONTAINING PROTEIN"/>
    <property type="match status" value="1"/>
</dbReference>
<reference evidence="2 3" key="1">
    <citation type="submission" date="2021-06" db="EMBL/GenBank/DDBJ databases">
        <title>A haploid diamondback moth (Plutella xylostella L.) genome assembly resolves 31 chromosomes and identifies a diamide resistance mutation.</title>
        <authorList>
            <person name="Ward C.M."/>
            <person name="Perry K.D."/>
            <person name="Baker G."/>
            <person name="Powis K."/>
            <person name="Heckel D.G."/>
            <person name="Baxter S.W."/>
        </authorList>
    </citation>
    <scope>NUCLEOTIDE SEQUENCE [LARGE SCALE GENOMIC DNA]</scope>
    <source>
        <strain evidence="2 3">LV</strain>
        <tissue evidence="2">Single pupa</tissue>
    </source>
</reference>
<comment type="caution">
    <text evidence="2">The sequence shown here is derived from an EMBL/GenBank/DDBJ whole genome shotgun (WGS) entry which is preliminary data.</text>
</comment>
<dbReference type="InterPro" id="IPR036691">
    <property type="entry name" value="Endo/exonu/phosph_ase_sf"/>
</dbReference>
<dbReference type="InterPro" id="IPR000477">
    <property type="entry name" value="RT_dom"/>
</dbReference>
<sequence>MYNIYYQNVNRIRSKTTDVFLNILNSNYDCICLTETNLNSSVFDGEVLDDRYNVFRRDRYTSTISKSEGGGVLIAVQKHLNVIQHQGLSSEIEDIWITILPNSPTIKKINLCVCYLPPDLSYDKSLSFYNKLQNNLLDRCASDINLIIGDFNIPTLSWHKESNSSNILNPSSPSDFRSNLLLSTLSLCNLFQFNNISNKNGRWLDLVLSNEESVTVTETDPISKVDRHHPPLLIELNHISLPPKGIKPKKRFRLNFEKADYNKIRSELATIDWNDVLSDDDIDSAVESFYEVIHNTIIKYTPLSKDDSHIYPVWFSPSLKHCLNEKLKYHRLYKKYGNPRDYDSYSLLRTRAKTLIKSCYKQFIDSTEASLENNIKSFWRFINNRKGKKTLPPSMHLGDKTASDSQGITELLSEYFTSVFEKTDLPIPEFQLKTIINDTLSTIKLCEFEVINKIKTLDPNKGAGPDGIPSKFIVNCCDQLSYPLTLLFNRSLKIGVFPSCWKLAHVVPIHKAGDSTNCENYRPISILSCIAKLFESLVYDIFFSHVKPYLHEQQHGFVKGKSILSNLLEYRDYLSSAFNERGQVDSIYTDFKKAFDKVNHSLLCVKLSCYGVHGSLLRWVKSYLHKRSQLVALGGYKSSPVLIDSGVPQGSHLGPLFFVIFINDLIDRLSCRCLLYADDLKVFHSIKTDFDCTLLQNDADTISEWCNANFMHLNVRKCCIITFTNKKSHIKYDYAIEGQTLERKTVVKDLGILFDNKLTFRDHYDYIINKAYSMLGFIVRSSKGFKNPHSFIYLYNAIVRSTLEYGSTIWSPNYEIHSKRIEGVQSKMLRIVSHKSGYGRSLSSYNERMTTFNVTPLYIRRKQHDIINLHKIIHSFINSPNLISLIRFNAKPNLRHPKPFHIQSCNNNISFFNPIVRMCRLYNDFACSKDCDVDVFDPRVYKFKTLVRSLKLE</sequence>
<dbReference type="PROSITE" id="PS50878">
    <property type="entry name" value="RT_POL"/>
    <property type="match status" value="1"/>
</dbReference>